<feature type="compositionally biased region" description="Polar residues" evidence="10">
    <location>
        <begin position="459"/>
        <end position="479"/>
    </location>
</feature>
<reference evidence="11 12" key="1">
    <citation type="submission" date="2015-05" db="EMBL/GenBank/DDBJ databases">
        <title>Distinctive expansion of gene families associated with plant cell wall degradation and secondary metabolism in the genomes of grapevine trunk pathogens.</title>
        <authorList>
            <person name="Lawrence D.P."/>
            <person name="Travadon R."/>
            <person name="Rolshausen P.E."/>
            <person name="Baumgartner K."/>
        </authorList>
    </citation>
    <scope>NUCLEOTIDE SEQUENCE [LARGE SCALE GENOMIC DNA]</scope>
    <source>
        <strain evidence="11">UCRPC4</strain>
    </source>
</reference>
<dbReference type="GO" id="GO:0006269">
    <property type="term" value="P:DNA replication, synthesis of primer"/>
    <property type="evidence" value="ECO:0007669"/>
    <property type="project" value="UniProtKB-KW"/>
</dbReference>
<evidence type="ECO:0000256" key="8">
    <source>
        <dbReference type="ARBA" id="ARBA00023163"/>
    </source>
</evidence>
<dbReference type="FunFam" id="3.90.920.10:FF:000002">
    <property type="entry name" value="DNA primase"/>
    <property type="match status" value="1"/>
</dbReference>
<keyword evidence="4 9" id="KW-0808">Transferase</keyword>
<feature type="compositionally biased region" description="Low complexity" evidence="10">
    <location>
        <begin position="1"/>
        <end position="11"/>
    </location>
</feature>
<dbReference type="Gene3D" id="3.90.920.10">
    <property type="entry name" value="DNA primase, PRIM domain"/>
    <property type="match status" value="1"/>
</dbReference>
<dbReference type="GO" id="GO:0005658">
    <property type="term" value="C:alpha DNA polymerase:primase complex"/>
    <property type="evidence" value="ECO:0007669"/>
    <property type="project" value="UniProtKB-ARBA"/>
</dbReference>
<comment type="similarity">
    <text evidence="1 9">Belongs to the eukaryotic-type primase small subunit family.</text>
</comment>
<gene>
    <name evidence="11" type="ORF">UCRPC4_g03579</name>
</gene>
<keyword evidence="8" id="KW-0804">Transcription</keyword>
<evidence type="ECO:0000256" key="7">
    <source>
        <dbReference type="ARBA" id="ARBA00022723"/>
    </source>
</evidence>
<dbReference type="InterPro" id="IPR002755">
    <property type="entry name" value="DNA_primase_S"/>
</dbReference>
<proteinExistence type="inferred from homology"/>
<dbReference type="Proteomes" id="UP000053317">
    <property type="component" value="Unassembled WGS sequence"/>
</dbReference>
<evidence type="ECO:0000313" key="12">
    <source>
        <dbReference type="Proteomes" id="UP000053317"/>
    </source>
</evidence>
<evidence type="ECO:0000256" key="3">
    <source>
        <dbReference type="ARBA" id="ARBA00022515"/>
    </source>
</evidence>
<keyword evidence="7" id="KW-0479">Metal-binding</keyword>
<accession>A0A0G2GD91</accession>
<dbReference type="InterPro" id="IPR014052">
    <property type="entry name" value="DNA_primase_ssu_euk/arc"/>
</dbReference>
<feature type="region of interest" description="Disordered" evidence="10">
    <location>
        <begin position="1"/>
        <end position="81"/>
    </location>
</feature>
<keyword evidence="2 9" id="KW-0240">DNA-directed RNA polymerase</keyword>
<dbReference type="GO" id="GO:0046872">
    <property type="term" value="F:metal ion binding"/>
    <property type="evidence" value="ECO:0007669"/>
    <property type="project" value="UniProtKB-KW"/>
</dbReference>
<dbReference type="CDD" id="cd04860">
    <property type="entry name" value="AE_Prim_S"/>
    <property type="match status" value="1"/>
</dbReference>
<sequence length="527" mass="59669">MAPASSQSSSPDADDISLPDAPSTKDETSQSDVNSSAENPVPKADVKLEDLFEEEDDDDDEYSSSVPQPSSPPRSSQVEPITSITAGARYSDPEVMYAFYQRLFPFRQLYQWLNHGIKPSTDFAHREFAFTLQNDAYLRYQSFPSADLLRKDILRLNPSRFEIGPVYTSNPRERKTLRKSTAFKPLAKEIVFDIDLTDYDDIRTCCDKANICNKCWTFVTMAIKVVDTALRDDFGFEHIMWVYSGRRGAHAWISDKSARELDDDKRKAIAGYFEVLKGGAQGGKRVNLKRPLHPHLTRSLDILKSYFQTSILVDQEPFLSTAGAERLLSLLPDAALVTALRKKWSSSPDRASAKKWADIDALASTGVSKNLDTTALMQTKQDILLEYTYPRLDVEVSKKRIHLLKSPFVVHPGTGRVCVPITSNASEETRKVENFNPLTVPTVTDLLSEVDNWGKTNDENSSQDPNEFTRDGNQTSSMRKLQDWEKTALKPYVETFDRFVKNIMKDEIRLKRERDDDRGTGPEGMEF</sequence>
<feature type="region of interest" description="Disordered" evidence="10">
    <location>
        <begin position="452"/>
        <end position="482"/>
    </location>
</feature>
<evidence type="ECO:0000256" key="2">
    <source>
        <dbReference type="ARBA" id="ARBA00022478"/>
    </source>
</evidence>
<evidence type="ECO:0000256" key="6">
    <source>
        <dbReference type="ARBA" id="ARBA00022705"/>
    </source>
</evidence>
<evidence type="ECO:0000256" key="10">
    <source>
        <dbReference type="SAM" id="MobiDB-lite"/>
    </source>
</evidence>
<evidence type="ECO:0000256" key="1">
    <source>
        <dbReference type="ARBA" id="ARBA00009762"/>
    </source>
</evidence>
<protein>
    <recommendedName>
        <fullName evidence="9">DNA primase</fullName>
        <ecNumber evidence="9">2.7.7.-</ecNumber>
    </recommendedName>
</protein>
<keyword evidence="12" id="KW-1185">Reference proteome</keyword>
<evidence type="ECO:0000313" key="11">
    <source>
        <dbReference type="EMBL" id="KKY21628.1"/>
    </source>
</evidence>
<name>A0A0G2GD91_PHACM</name>
<organism evidence="11 12">
    <name type="scientific">Phaeomoniella chlamydospora</name>
    <name type="common">Phaeoacremonium chlamydosporum</name>
    <dbReference type="NCBI Taxonomy" id="158046"/>
    <lineage>
        <taxon>Eukaryota</taxon>
        <taxon>Fungi</taxon>
        <taxon>Dikarya</taxon>
        <taxon>Ascomycota</taxon>
        <taxon>Pezizomycotina</taxon>
        <taxon>Eurotiomycetes</taxon>
        <taxon>Chaetothyriomycetidae</taxon>
        <taxon>Phaeomoniellales</taxon>
        <taxon>Phaeomoniellaceae</taxon>
        <taxon>Phaeomoniella</taxon>
    </lineage>
</organism>
<evidence type="ECO:0000256" key="9">
    <source>
        <dbReference type="RuleBase" id="RU003514"/>
    </source>
</evidence>
<dbReference type="EMBL" id="LCWF01000083">
    <property type="protein sequence ID" value="KKY21628.1"/>
    <property type="molecule type" value="Genomic_DNA"/>
</dbReference>
<keyword evidence="3 9" id="KW-0639">Primosome</keyword>
<dbReference type="OrthoDB" id="19606at2759"/>
<feature type="compositionally biased region" description="Low complexity" evidence="10">
    <location>
        <begin position="63"/>
        <end position="78"/>
    </location>
</feature>
<keyword evidence="5" id="KW-0548">Nucleotidyltransferase</keyword>
<evidence type="ECO:0000256" key="5">
    <source>
        <dbReference type="ARBA" id="ARBA00022695"/>
    </source>
</evidence>
<dbReference type="Pfam" id="PF01896">
    <property type="entry name" value="DNA_primase_S"/>
    <property type="match status" value="1"/>
</dbReference>
<dbReference type="PANTHER" id="PTHR10536">
    <property type="entry name" value="DNA PRIMASE SMALL SUBUNIT"/>
    <property type="match status" value="1"/>
</dbReference>
<dbReference type="NCBIfam" id="TIGR00335">
    <property type="entry name" value="primase_sml"/>
    <property type="match status" value="1"/>
</dbReference>
<keyword evidence="6 9" id="KW-0235">DNA replication</keyword>
<comment type="caution">
    <text evidence="11">The sequence shown here is derived from an EMBL/GenBank/DDBJ whole genome shotgun (WGS) entry which is preliminary data.</text>
</comment>
<dbReference type="GO" id="GO:0003899">
    <property type="term" value="F:DNA-directed RNA polymerase activity"/>
    <property type="evidence" value="ECO:0007669"/>
    <property type="project" value="InterPro"/>
</dbReference>
<evidence type="ECO:0000256" key="4">
    <source>
        <dbReference type="ARBA" id="ARBA00022679"/>
    </source>
</evidence>
<dbReference type="AlphaFoldDB" id="A0A0G2GD91"/>
<feature type="compositionally biased region" description="Acidic residues" evidence="10">
    <location>
        <begin position="51"/>
        <end position="62"/>
    </location>
</feature>
<dbReference type="SUPFAM" id="SSF56747">
    <property type="entry name" value="Prim-pol domain"/>
    <property type="match status" value="1"/>
</dbReference>
<dbReference type="EC" id="2.7.7.-" evidence="9"/>
<reference evidence="11 12" key="2">
    <citation type="submission" date="2015-05" db="EMBL/GenBank/DDBJ databases">
        <authorList>
            <person name="Morales-Cruz A."/>
            <person name="Amrine K.C."/>
            <person name="Cantu D."/>
        </authorList>
    </citation>
    <scope>NUCLEOTIDE SEQUENCE [LARGE SCALE GENOMIC DNA]</scope>
    <source>
        <strain evidence="11">UCRPC4</strain>
    </source>
</reference>